<dbReference type="SUPFAM" id="SSF82649">
    <property type="entry name" value="SufE/NifU"/>
    <property type="match status" value="1"/>
</dbReference>
<protein>
    <submittedName>
        <fullName evidence="3">SufE family protein</fullName>
    </submittedName>
</protein>
<dbReference type="PANTHER" id="PTHR43597:SF5">
    <property type="entry name" value="SUFE-LIKE PROTEIN 2, CHLOROPLASTIC"/>
    <property type="match status" value="1"/>
</dbReference>
<evidence type="ECO:0000259" key="2">
    <source>
        <dbReference type="Pfam" id="PF02657"/>
    </source>
</evidence>
<sequence>MTIDERQDQIIDDFAIFDDWMDKYEYIIQLGKELPIIDEKYKTEENIIKGCQSKVWLHADYKDGKLYFTADSDAIITKGLVSMVVQVLSEQTPQDIANADIYFINEIGLQNHLSPTRSNGLLAMLKQIKLYALAYQTQALKAS</sequence>
<dbReference type="Gene3D" id="3.90.1010.10">
    <property type="match status" value="1"/>
</dbReference>
<evidence type="ECO:0000256" key="1">
    <source>
        <dbReference type="ARBA" id="ARBA00010282"/>
    </source>
</evidence>
<dbReference type="Proteomes" id="UP000515237">
    <property type="component" value="Chromosome"/>
</dbReference>
<keyword evidence="4" id="KW-1185">Reference proteome</keyword>
<name>A0A7G7GBC7_9BACT</name>
<organism evidence="3 4">
    <name type="scientific">Adhaeribacter swui</name>
    <dbReference type="NCBI Taxonomy" id="2086471"/>
    <lineage>
        <taxon>Bacteria</taxon>
        <taxon>Pseudomonadati</taxon>
        <taxon>Bacteroidota</taxon>
        <taxon>Cytophagia</taxon>
        <taxon>Cytophagales</taxon>
        <taxon>Hymenobacteraceae</taxon>
        <taxon>Adhaeribacter</taxon>
    </lineage>
</organism>
<dbReference type="AlphaFoldDB" id="A0A7G7GBC7"/>
<dbReference type="KEGG" id="aswu:HUW51_17650"/>
<dbReference type="RefSeq" id="WP_185270941.1">
    <property type="nucleotide sequence ID" value="NZ_CP055156.1"/>
</dbReference>
<evidence type="ECO:0000313" key="4">
    <source>
        <dbReference type="Proteomes" id="UP000515237"/>
    </source>
</evidence>
<dbReference type="PANTHER" id="PTHR43597">
    <property type="entry name" value="SULFUR ACCEPTOR PROTEIN CSDE"/>
    <property type="match status" value="1"/>
</dbReference>
<feature type="domain" description="Fe-S metabolism associated" evidence="2">
    <location>
        <begin position="12"/>
        <end position="129"/>
    </location>
</feature>
<dbReference type="InterPro" id="IPR003808">
    <property type="entry name" value="Fe-S_metab-assoc_dom"/>
</dbReference>
<dbReference type="Pfam" id="PF02657">
    <property type="entry name" value="SufE"/>
    <property type="match status" value="1"/>
</dbReference>
<gene>
    <name evidence="3" type="ORF">HUW51_17650</name>
</gene>
<dbReference type="EMBL" id="CP055156">
    <property type="protein sequence ID" value="QNF34461.1"/>
    <property type="molecule type" value="Genomic_DNA"/>
</dbReference>
<proteinExistence type="inferred from homology"/>
<accession>A0A7G7GBC7</accession>
<reference evidence="3 4" key="1">
    <citation type="journal article" date="2018" name="Int. J. Syst. Evol. Microbiol.">
        <title>Adhaeribacter swui sp. nov., isolated from wet mud.</title>
        <authorList>
            <person name="Kim D.U."/>
            <person name="Kim K.W."/>
            <person name="Kang M.S."/>
            <person name="Kim J.Y."/>
            <person name="Jang J.H."/>
            <person name="Kim M.K."/>
        </authorList>
    </citation>
    <scope>NUCLEOTIDE SEQUENCE [LARGE SCALE GENOMIC DNA]</scope>
    <source>
        <strain evidence="3 4">KCTC 52873</strain>
    </source>
</reference>
<comment type="similarity">
    <text evidence="1">Belongs to the SufE family.</text>
</comment>
<evidence type="ECO:0000313" key="3">
    <source>
        <dbReference type="EMBL" id="QNF34461.1"/>
    </source>
</evidence>